<dbReference type="RefSeq" id="WP_133472883.1">
    <property type="nucleotide sequence ID" value="NZ_SNWP01000010.1"/>
</dbReference>
<evidence type="ECO:0000313" key="10">
    <source>
        <dbReference type="Proteomes" id="UP000295741"/>
    </source>
</evidence>
<gene>
    <name evidence="9" type="ORF">BC659_0395</name>
</gene>
<dbReference type="EMBL" id="SNWP01000010">
    <property type="protein sequence ID" value="TDO28332.1"/>
    <property type="molecule type" value="Genomic_DNA"/>
</dbReference>
<sequence length="563" mass="62464">MFRGIISLVALPLVIVSGHANAQAVPKTWYQMDIAKDSFYGISLNKAYEFLRNSHKKPQPIIVAVLDSGIDTTHEDLRPVLWRNPKEIPGNGIDDDGNGYVDDVYGWNFLGNKDGRNIKKAADERARIFHRWKNQFADKILNPEEMTEKERDQFVLWKKALHELNFSAEEQTELMFVEVTTKALKKHDKILRQEMGCDEYNFEKLEKFQPLTRLGKEAKMGFLTCMKMIGLDAEEKNTVLLSQLEEYIDGKKSAFESKEKAPRDYRAEVIGDNYYNLADRFYGNGDVMGPNPDHGTHVSGLIAAQRNNGIGIDGVADNVRIMMLRVVPDGDEYDKDIALAIRYAVDNGAKVINMSFGKSFSPEKAWVDSAIRYAEMKDVLVLHSSGNEGVNTDEKEVYPNPWLKQWNTVAGNFITVGASSDPKISGSLTAEFSNYGKASVDVFAPGVKIYSTMPGGNKYGNQQGTSMSTPIVSGIAALLRSYYPGLSAKQVKNIIEKSVLVPESANLCFRPGAKADVVPFTSLSKTGGIVNAYNAIMAADQFNTANAGNVQPQPAVVKRNKLD</sequence>
<evidence type="ECO:0000256" key="7">
    <source>
        <dbReference type="SAM" id="SignalP"/>
    </source>
</evidence>
<dbReference type="SUPFAM" id="SSF52743">
    <property type="entry name" value="Subtilisin-like"/>
    <property type="match status" value="1"/>
</dbReference>
<comment type="similarity">
    <text evidence="1 5 6">Belongs to the peptidase S8 family.</text>
</comment>
<evidence type="ECO:0000256" key="3">
    <source>
        <dbReference type="ARBA" id="ARBA00022801"/>
    </source>
</evidence>
<dbReference type="PANTHER" id="PTHR43399">
    <property type="entry name" value="SUBTILISIN-RELATED"/>
    <property type="match status" value="1"/>
</dbReference>
<evidence type="ECO:0000256" key="6">
    <source>
        <dbReference type="RuleBase" id="RU003355"/>
    </source>
</evidence>
<feature type="active site" description="Charge relay system" evidence="5">
    <location>
        <position position="466"/>
    </location>
</feature>
<dbReference type="InterPro" id="IPR036852">
    <property type="entry name" value="Peptidase_S8/S53_dom_sf"/>
</dbReference>
<proteinExistence type="inferred from homology"/>
<dbReference type="InterPro" id="IPR022398">
    <property type="entry name" value="Peptidase_S8_His-AS"/>
</dbReference>
<dbReference type="CDD" id="cd07483">
    <property type="entry name" value="Peptidases_S8_Subtilisin_Novo-like"/>
    <property type="match status" value="1"/>
</dbReference>
<feature type="signal peptide" evidence="7">
    <location>
        <begin position="1"/>
        <end position="22"/>
    </location>
</feature>
<feature type="active site" description="Charge relay system" evidence="5">
    <location>
        <position position="67"/>
    </location>
</feature>
<dbReference type="InterPro" id="IPR034080">
    <property type="entry name" value="Protease_P7-like_dom"/>
</dbReference>
<dbReference type="AlphaFoldDB" id="A0A4R6IZK6"/>
<dbReference type="InterPro" id="IPR023827">
    <property type="entry name" value="Peptidase_S8_Asp-AS"/>
</dbReference>
<keyword evidence="4 5" id="KW-0720">Serine protease</keyword>
<dbReference type="InterPro" id="IPR015500">
    <property type="entry name" value="Peptidase_S8_subtilisin-rel"/>
</dbReference>
<dbReference type="PROSITE" id="PS00136">
    <property type="entry name" value="SUBTILASE_ASP"/>
    <property type="match status" value="1"/>
</dbReference>
<keyword evidence="10" id="KW-1185">Reference proteome</keyword>
<evidence type="ECO:0000256" key="4">
    <source>
        <dbReference type="ARBA" id="ARBA00022825"/>
    </source>
</evidence>
<dbReference type="PROSITE" id="PS00138">
    <property type="entry name" value="SUBTILASE_SER"/>
    <property type="match status" value="1"/>
</dbReference>
<keyword evidence="3 5" id="KW-0378">Hydrolase</keyword>
<dbReference type="Pfam" id="PF00082">
    <property type="entry name" value="Peptidase_S8"/>
    <property type="match status" value="1"/>
</dbReference>
<name>A0A4R6IZK6_9BACT</name>
<dbReference type="OrthoDB" id="9798386at2"/>
<dbReference type="GO" id="GO:0004252">
    <property type="term" value="F:serine-type endopeptidase activity"/>
    <property type="evidence" value="ECO:0007669"/>
    <property type="project" value="UniProtKB-UniRule"/>
</dbReference>
<accession>A0A4R6IZK6</accession>
<comment type="caution">
    <text evidence="9">The sequence shown here is derived from an EMBL/GenBank/DDBJ whole genome shotgun (WGS) entry which is preliminary data.</text>
</comment>
<feature type="chain" id="PRO_5020651667" evidence="7">
    <location>
        <begin position="23"/>
        <end position="563"/>
    </location>
</feature>
<evidence type="ECO:0000256" key="2">
    <source>
        <dbReference type="ARBA" id="ARBA00022670"/>
    </source>
</evidence>
<dbReference type="InterPro" id="IPR023828">
    <property type="entry name" value="Peptidase_S8_Ser-AS"/>
</dbReference>
<keyword evidence="2 5" id="KW-0645">Protease</keyword>
<dbReference type="PROSITE" id="PS00137">
    <property type="entry name" value="SUBTILASE_HIS"/>
    <property type="match status" value="1"/>
</dbReference>
<dbReference type="InterPro" id="IPR051048">
    <property type="entry name" value="Peptidase_S8/S53_subtilisin"/>
</dbReference>
<evidence type="ECO:0000259" key="8">
    <source>
        <dbReference type="Pfam" id="PF00082"/>
    </source>
</evidence>
<evidence type="ECO:0000256" key="1">
    <source>
        <dbReference type="ARBA" id="ARBA00011073"/>
    </source>
</evidence>
<feature type="active site" description="Charge relay system" evidence="5">
    <location>
        <position position="294"/>
    </location>
</feature>
<protein>
    <submittedName>
        <fullName evidence="9">Subtilase family protein</fullName>
    </submittedName>
</protein>
<dbReference type="InterPro" id="IPR000209">
    <property type="entry name" value="Peptidase_S8/S53_dom"/>
</dbReference>
<reference evidence="9 10" key="1">
    <citation type="submission" date="2019-03" db="EMBL/GenBank/DDBJ databases">
        <title>Genomic Encyclopedia of Archaeal and Bacterial Type Strains, Phase II (KMG-II): from individual species to whole genera.</title>
        <authorList>
            <person name="Goeker M."/>
        </authorList>
    </citation>
    <scope>NUCLEOTIDE SEQUENCE [LARGE SCALE GENOMIC DNA]</scope>
    <source>
        <strain evidence="9 10">DSM 28323</strain>
    </source>
</reference>
<dbReference type="PRINTS" id="PR00723">
    <property type="entry name" value="SUBTILISIN"/>
</dbReference>
<feature type="domain" description="Peptidase S8/S53" evidence="8">
    <location>
        <begin position="61"/>
        <end position="499"/>
    </location>
</feature>
<organism evidence="9 10">
    <name type="scientific">Sediminibacterium goheungense</name>
    <dbReference type="NCBI Taxonomy" id="1086393"/>
    <lineage>
        <taxon>Bacteria</taxon>
        <taxon>Pseudomonadati</taxon>
        <taxon>Bacteroidota</taxon>
        <taxon>Chitinophagia</taxon>
        <taxon>Chitinophagales</taxon>
        <taxon>Chitinophagaceae</taxon>
        <taxon>Sediminibacterium</taxon>
    </lineage>
</organism>
<keyword evidence="7" id="KW-0732">Signal</keyword>
<evidence type="ECO:0000313" key="9">
    <source>
        <dbReference type="EMBL" id="TDO28332.1"/>
    </source>
</evidence>
<dbReference type="Gene3D" id="3.40.50.200">
    <property type="entry name" value="Peptidase S8/S53 domain"/>
    <property type="match status" value="2"/>
</dbReference>
<dbReference type="PANTHER" id="PTHR43399:SF4">
    <property type="entry name" value="CELL WALL-ASSOCIATED PROTEASE"/>
    <property type="match status" value="1"/>
</dbReference>
<dbReference type="PROSITE" id="PS51892">
    <property type="entry name" value="SUBTILASE"/>
    <property type="match status" value="1"/>
</dbReference>
<dbReference type="GO" id="GO:0006508">
    <property type="term" value="P:proteolysis"/>
    <property type="evidence" value="ECO:0007669"/>
    <property type="project" value="UniProtKB-KW"/>
</dbReference>
<evidence type="ECO:0000256" key="5">
    <source>
        <dbReference type="PROSITE-ProRule" id="PRU01240"/>
    </source>
</evidence>
<dbReference type="Proteomes" id="UP000295741">
    <property type="component" value="Unassembled WGS sequence"/>
</dbReference>